<reference evidence="2 3" key="1">
    <citation type="submission" date="2017-06" db="EMBL/GenBank/DDBJ databases">
        <title>Genome sequencing of cyanobaciteial culture collection at National Institute for Environmental Studies (NIES).</title>
        <authorList>
            <person name="Hirose Y."/>
            <person name="Shimura Y."/>
            <person name="Fujisawa T."/>
            <person name="Nakamura Y."/>
            <person name="Kawachi M."/>
        </authorList>
    </citation>
    <scope>NUCLEOTIDE SEQUENCE [LARGE SCALE GENOMIC DNA]</scope>
    <source>
        <strain evidence="2 3">NIES-267</strain>
    </source>
</reference>
<keyword evidence="3" id="KW-1185">Reference proteome</keyword>
<evidence type="ECO:0000313" key="2">
    <source>
        <dbReference type="EMBL" id="BAY83921.1"/>
    </source>
</evidence>
<accession>A0A1Z4LRX4</accession>
<dbReference type="GO" id="GO:0008168">
    <property type="term" value="F:methyltransferase activity"/>
    <property type="evidence" value="ECO:0007669"/>
    <property type="project" value="UniProtKB-KW"/>
</dbReference>
<dbReference type="CDD" id="cd02440">
    <property type="entry name" value="AdoMet_MTases"/>
    <property type="match status" value="1"/>
</dbReference>
<dbReference type="InterPro" id="IPR029063">
    <property type="entry name" value="SAM-dependent_MTases_sf"/>
</dbReference>
<keyword evidence="2" id="KW-0808">Transferase</keyword>
<evidence type="ECO:0000313" key="3">
    <source>
        <dbReference type="Proteomes" id="UP000218418"/>
    </source>
</evidence>
<proteinExistence type="predicted"/>
<name>A0A1Z4LRX4_9CYAN</name>
<dbReference type="InterPro" id="IPR041698">
    <property type="entry name" value="Methyltransf_25"/>
</dbReference>
<organism evidence="2 3">
    <name type="scientific">Calothrix parasitica NIES-267</name>
    <dbReference type="NCBI Taxonomy" id="1973488"/>
    <lineage>
        <taxon>Bacteria</taxon>
        <taxon>Bacillati</taxon>
        <taxon>Cyanobacteriota</taxon>
        <taxon>Cyanophyceae</taxon>
        <taxon>Nostocales</taxon>
        <taxon>Calotrichaceae</taxon>
        <taxon>Calothrix</taxon>
    </lineage>
</organism>
<feature type="domain" description="Methyltransferase" evidence="1">
    <location>
        <begin position="49"/>
        <end position="145"/>
    </location>
</feature>
<dbReference type="PROSITE" id="PS51608">
    <property type="entry name" value="SAM_MT_UBIE"/>
    <property type="match status" value="1"/>
</dbReference>
<protein>
    <submittedName>
        <fullName evidence="2">Putative methyltransferase</fullName>
    </submittedName>
</protein>
<dbReference type="PANTHER" id="PTHR43591:SF99">
    <property type="entry name" value="OS06G0646000 PROTEIN"/>
    <property type="match status" value="1"/>
</dbReference>
<dbReference type="GO" id="GO:0032259">
    <property type="term" value="P:methylation"/>
    <property type="evidence" value="ECO:0007669"/>
    <property type="project" value="UniProtKB-KW"/>
</dbReference>
<dbReference type="Gene3D" id="3.40.50.150">
    <property type="entry name" value="Vaccinia Virus protein VP39"/>
    <property type="match status" value="1"/>
</dbReference>
<dbReference type="SUPFAM" id="SSF53335">
    <property type="entry name" value="S-adenosyl-L-methionine-dependent methyltransferases"/>
    <property type="match status" value="1"/>
</dbReference>
<dbReference type="InterPro" id="IPR004033">
    <property type="entry name" value="UbiE/COQ5_MeTrFase"/>
</dbReference>
<dbReference type="Pfam" id="PF13649">
    <property type="entry name" value="Methyltransf_25"/>
    <property type="match status" value="1"/>
</dbReference>
<sequence>MSNHTNLNEYKQQVASYFNNRINYDASEFANRRANRFLELLPLKKGNKVLDIATGTGLIAIPVARIVGDTGKVVGVDIASVLLQQAQKKIDVLNLRNIELLEVDAEYLNFKENSFDAVLCCSAVMVFQNISAAFKDWSRFLKPGGIVAFNAYAETSLMTPAIIQSCFNYGIALPNIHEPLGTVEKCENLLKSASFNHIEVTTEQFGKYISVDDAKKIFDGNTWIHPKNPLSKLPVKQKELLKAEFAKIIESLATDKGVWHDITTFFVLARK</sequence>
<dbReference type="OrthoDB" id="455741at2"/>
<dbReference type="Proteomes" id="UP000218418">
    <property type="component" value="Chromosome"/>
</dbReference>
<dbReference type="PANTHER" id="PTHR43591">
    <property type="entry name" value="METHYLTRANSFERASE"/>
    <property type="match status" value="1"/>
</dbReference>
<dbReference type="AlphaFoldDB" id="A0A1Z4LRX4"/>
<evidence type="ECO:0000259" key="1">
    <source>
        <dbReference type="Pfam" id="PF13649"/>
    </source>
</evidence>
<gene>
    <name evidence="2" type="ORF">NIES267_34150</name>
</gene>
<keyword evidence="2" id="KW-0489">Methyltransferase</keyword>
<dbReference type="EMBL" id="AP018227">
    <property type="protein sequence ID" value="BAY83921.1"/>
    <property type="molecule type" value="Genomic_DNA"/>
</dbReference>